<dbReference type="OrthoDB" id="5419426at2"/>
<dbReference type="GO" id="GO:0008080">
    <property type="term" value="F:N-acetyltransferase activity"/>
    <property type="evidence" value="ECO:0007669"/>
    <property type="project" value="InterPro"/>
</dbReference>
<dbReference type="PROSITE" id="PS51186">
    <property type="entry name" value="GNAT"/>
    <property type="match status" value="1"/>
</dbReference>
<dbReference type="PANTHER" id="PTHR13947:SF37">
    <property type="entry name" value="LD18367P"/>
    <property type="match status" value="1"/>
</dbReference>
<dbReference type="EMBL" id="JRYR02000001">
    <property type="protein sequence ID" value="OHX68267.1"/>
    <property type="molecule type" value="Genomic_DNA"/>
</dbReference>
<keyword evidence="1" id="KW-0808">Transferase</keyword>
<keyword evidence="4" id="KW-1185">Reference proteome</keyword>
<reference evidence="3 4" key="1">
    <citation type="journal article" date="2012" name="Int. J. Syst. Evol. Microbiol.">
        <title>Flammeovirga pacifica sp. nov., isolated from deep-sea sediment.</title>
        <authorList>
            <person name="Xu H."/>
            <person name="Fu Y."/>
            <person name="Yang N."/>
            <person name="Ding Z."/>
            <person name="Lai Q."/>
            <person name="Zeng R."/>
        </authorList>
    </citation>
    <scope>NUCLEOTIDE SEQUENCE [LARGE SCALE GENOMIC DNA]</scope>
    <source>
        <strain evidence="4">DSM 24597 / LMG 26175 / WPAGA1</strain>
    </source>
</reference>
<evidence type="ECO:0000313" key="4">
    <source>
        <dbReference type="Proteomes" id="UP000179797"/>
    </source>
</evidence>
<accession>A0A1S1Z4W8</accession>
<dbReference type="SUPFAM" id="SSF55729">
    <property type="entry name" value="Acyl-CoA N-acyltransferases (Nat)"/>
    <property type="match status" value="1"/>
</dbReference>
<organism evidence="3 4">
    <name type="scientific">Flammeovirga pacifica</name>
    <dbReference type="NCBI Taxonomy" id="915059"/>
    <lineage>
        <taxon>Bacteria</taxon>
        <taxon>Pseudomonadati</taxon>
        <taxon>Bacteroidota</taxon>
        <taxon>Cytophagia</taxon>
        <taxon>Cytophagales</taxon>
        <taxon>Flammeovirgaceae</taxon>
        <taxon>Flammeovirga</taxon>
    </lineage>
</organism>
<name>A0A1S1Z4W8_FLAPC</name>
<dbReference type="Gene3D" id="3.40.630.30">
    <property type="match status" value="1"/>
</dbReference>
<evidence type="ECO:0000313" key="3">
    <source>
        <dbReference type="EMBL" id="OHX68267.1"/>
    </source>
</evidence>
<protein>
    <recommendedName>
        <fullName evidence="2">N-acetyltransferase domain-containing protein</fullName>
    </recommendedName>
</protein>
<sequence>MSTLIIREIQKEDDSIIASIIKKSLEEHKANLPGTAYFDENLGRLSQFYKEESNSAYFIAEWDGQIVGGAGIGKIIGNTSNICELQKIYLSSSYRGKGIGMALMKKCLDFAKSEQYNACYLETMPQLVGGLNLYKKMGFELLDQPLGNTSHHACQIWMLKSFK</sequence>
<dbReference type="STRING" id="915059.NH26_18900"/>
<dbReference type="InterPro" id="IPR016181">
    <property type="entry name" value="Acyl_CoA_acyltransferase"/>
</dbReference>
<dbReference type="CDD" id="cd04301">
    <property type="entry name" value="NAT_SF"/>
    <property type="match status" value="1"/>
</dbReference>
<evidence type="ECO:0000256" key="1">
    <source>
        <dbReference type="ARBA" id="ARBA00022679"/>
    </source>
</evidence>
<proteinExistence type="predicted"/>
<comment type="caution">
    <text evidence="3">The sequence shown here is derived from an EMBL/GenBank/DDBJ whole genome shotgun (WGS) entry which is preliminary data.</text>
</comment>
<dbReference type="PANTHER" id="PTHR13947">
    <property type="entry name" value="GNAT FAMILY N-ACETYLTRANSFERASE"/>
    <property type="match status" value="1"/>
</dbReference>
<dbReference type="InterPro" id="IPR050769">
    <property type="entry name" value="NAT_camello-type"/>
</dbReference>
<dbReference type="Pfam" id="PF00583">
    <property type="entry name" value="Acetyltransf_1"/>
    <property type="match status" value="1"/>
</dbReference>
<dbReference type="RefSeq" id="WP_044223555.1">
    <property type="nucleotide sequence ID" value="NZ_JRYR02000001.1"/>
</dbReference>
<evidence type="ECO:0000259" key="2">
    <source>
        <dbReference type="PROSITE" id="PS51186"/>
    </source>
</evidence>
<dbReference type="Proteomes" id="UP000179797">
    <property type="component" value="Unassembled WGS sequence"/>
</dbReference>
<dbReference type="AlphaFoldDB" id="A0A1S1Z4W8"/>
<dbReference type="InterPro" id="IPR000182">
    <property type="entry name" value="GNAT_dom"/>
</dbReference>
<gene>
    <name evidence="3" type="ORF">NH26_18900</name>
</gene>
<feature type="domain" description="N-acetyltransferase" evidence="2">
    <location>
        <begin position="4"/>
        <end position="163"/>
    </location>
</feature>